<dbReference type="STRING" id="759273.H1UX12"/>
<dbReference type="EMBL" id="CACQ02000447">
    <property type="protein sequence ID" value="CCF32513.1"/>
    <property type="molecule type" value="Genomic_DNA"/>
</dbReference>
<accession>H1UX12</accession>
<evidence type="ECO:0000313" key="2">
    <source>
        <dbReference type="Proteomes" id="UP000007174"/>
    </source>
</evidence>
<name>H1UX12_COLHI</name>
<dbReference type="Proteomes" id="UP000007174">
    <property type="component" value="Unassembled WGS sequence"/>
</dbReference>
<dbReference type="AlphaFoldDB" id="H1UX12"/>
<evidence type="ECO:0000313" key="1">
    <source>
        <dbReference type="EMBL" id="CCF32513.1"/>
    </source>
</evidence>
<gene>
    <name evidence="1" type="ORF">CH063_04889</name>
</gene>
<dbReference type="VEuPathDB" id="FungiDB:CH63R_14412"/>
<organism evidence="1 2">
    <name type="scientific">Colletotrichum higginsianum (strain IMI 349063)</name>
    <name type="common">Crucifer anthracnose fungus</name>
    <dbReference type="NCBI Taxonomy" id="759273"/>
    <lineage>
        <taxon>Eukaryota</taxon>
        <taxon>Fungi</taxon>
        <taxon>Dikarya</taxon>
        <taxon>Ascomycota</taxon>
        <taxon>Pezizomycotina</taxon>
        <taxon>Sordariomycetes</taxon>
        <taxon>Hypocreomycetidae</taxon>
        <taxon>Glomerellales</taxon>
        <taxon>Glomerellaceae</taxon>
        <taxon>Colletotrichum</taxon>
        <taxon>Colletotrichum destructivum species complex</taxon>
    </lineage>
</organism>
<dbReference type="HOGENOM" id="CLU_3302190_0_0_1"/>
<proteinExistence type="predicted"/>
<reference evidence="2" key="1">
    <citation type="journal article" date="2012" name="Nat. Genet.">
        <title>Lifestyle transitions in plant pathogenic Colletotrichum fungi deciphered by genome and transcriptome analyses.</title>
        <authorList>
            <person name="O'Connell R.J."/>
            <person name="Thon M.R."/>
            <person name="Hacquard S."/>
            <person name="Amyotte S.G."/>
            <person name="Kleemann J."/>
            <person name="Torres M.F."/>
            <person name="Damm U."/>
            <person name="Buiate E.A."/>
            <person name="Epstein L."/>
            <person name="Alkan N."/>
            <person name="Altmueller J."/>
            <person name="Alvarado-Balderrama L."/>
            <person name="Bauser C.A."/>
            <person name="Becker C."/>
            <person name="Birren B.W."/>
            <person name="Chen Z."/>
            <person name="Choi J."/>
            <person name="Crouch J.A."/>
            <person name="Duvick J.P."/>
            <person name="Farman M.A."/>
            <person name="Gan P."/>
            <person name="Heiman D."/>
            <person name="Henrissat B."/>
            <person name="Howard R.J."/>
            <person name="Kabbage M."/>
            <person name="Koch C."/>
            <person name="Kracher B."/>
            <person name="Kubo Y."/>
            <person name="Law A.D."/>
            <person name="Lebrun M.-H."/>
            <person name="Lee Y.-H."/>
            <person name="Miyara I."/>
            <person name="Moore N."/>
            <person name="Neumann U."/>
            <person name="Nordstroem K."/>
            <person name="Panaccione D.G."/>
            <person name="Panstruga R."/>
            <person name="Place M."/>
            <person name="Proctor R.H."/>
            <person name="Prusky D."/>
            <person name="Rech G."/>
            <person name="Reinhardt R."/>
            <person name="Rollins J.A."/>
            <person name="Rounsley S."/>
            <person name="Schardl C.L."/>
            <person name="Schwartz D.C."/>
            <person name="Shenoy N."/>
            <person name="Shirasu K."/>
            <person name="Sikhakolli U.R."/>
            <person name="Stueber K."/>
            <person name="Sukno S.A."/>
            <person name="Sweigard J.A."/>
            <person name="Takano Y."/>
            <person name="Takahara H."/>
            <person name="Trail F."/>
            <person name="van der Does H.C."/>
            <person name="Voll L.M."/>
            <person name="Will I."/>
            <person name="Young S."/>
            <person name="Zeng Q."/>
            <person name="Zhang J."/>
            <person name="Zhou S."/>
            <person name="Dickman M.B."/>
            <person name="Schulze-Lefert P."/>
            <person name="Ver Loren van Themaat E."/>
            <person name="Ma L.-J."/>
            <person name="Vaillancourt L.J."/>
        </authorList>
    </citation>
    <scope>NUCLEOTIDE SEQUENCE [LARGE SCALE GENOMIC DNA]</scope>
    <source>
        <strain evidence="2">IMI 349063</strain>
    </source>
</reference>
<sequence>MAGLWGDFRAGVAFAATVTQKPRVFLSLGSVLFNDPWQKA</sequence>
<feature type="non-terminal residue" evidence="1">
    <location>
        <position position="40"/>
    </location>
</feature>
<protein>
    <submittedName>
        <fullName evidence="1">Uncharacterized protein</fullName>
    </submittedName>
</protein>